<protein>
    <submittedName>
        <fullName evidence="2">Uncharacterized protein</fullName>
    </submittedName>
</protein>
<reference evidence="2" key="1">
    <citation type="journal article" date="2023" name="Science">
        <title>Genome structures resolve the early diversification of teleost fishes.</title>
        <authorList>
            <person name="Parey E."/>
            <person name="Louis A."/>
            <person name="Montfort J."/>
            <person name="Bouchez O."/>
            <person name="Roques C."/>
            <person name="Iampietro C."/>
            <person name="Lluch J."/>
            <person name="Castinel A."/>
            <person name="Donnadieu C."/>
            <person name="Desvignes T."/>
            <person name="Floi Bucao C."/>
            <person name="Jouanno E."/>
            <person name="Wen M."/>
            <person name="Mejri S."/>
            <person name="Dirks R."/>
            <person name="Jansen H."/>
            <person name="Henkel C."/>
            <person name="Chen W.J."/>
            <person name="Zahm M."/>
            <person name="Cabau C."/>
            <person name="Klopp C."/>
            <person name="Thompson A.W."/>
            <person name="Robinson-Rechavi M."/>
            <person name="Braasch I."/>
            <person name="Lecointre G."/>
            <person name="Bobe J."/>
            <person name="Postlethwait J.H."/>
            <person name="Berthelot C."/>
            <person name="Roest Crollius H."/>
            <person name="Guiguen Y."/>
        </authorList>
    </citation>
    <scope>NUCLEOTIDE SEQUENCE</scope>
    <source>
        <strain evidence="2">WJC10195</strain>
    </source>
</reference>
<proteinExistence type="predicted"/>
<gene>
    <name evidence="2" type="ORF">SKAU_G00416080</name>
</gene>
<organism evidence="2 3">
    <name type="scientific">Synaphobranchus kaupii</name>
    <name type="common">Kaup's arrowtooth eel</name>
    <dbReference type="NCBI Taxonomy" id="118154"/>
    <lineage>
        <taxon>Eukaryota</taxon>
        <taxon>Metazoa</taxon>
        <taxon>Chordata</taxon>
        <taxon>Craniata</taxon>
        <taxon>Vertebrata</taxon>
        <taxon>Euteleostomi</taxon>
        <taxon>Actinopterygii</taxon>
        <taxon>Neopterygii</taxon>
        <taxon>Teleostei</taxon>
        <taxon>Anguilliformes</taxon>
        <taxon>Synaphobranchidae</taxon>
        <taxon>Synaphobranchus</taxon>
    </lineage>
</organism>
<evidence type="ECO:0000313" key="2">
    <source>
        <dbReference type="EMBL" id="KAJ8333600.1"/>
    </source>
</evidence>
<feature type="region of interest" description="Disordered" evidence="1">
    <location>
        <begin position="1"/>
        <end position="73"/>
    </location>
</feature>
<sequence length="91" mass="10191">MPPKQPIRQALFSTAAPPLPNLSTRQAGRHHSSSPPIAAPSSASLPVTDHHHTNSFTPLLHTQSAWHRRPRPSSQFPCSKFVQTVQYRCYR</sequence>
<dbReference type="Proteomes" id="UP001152622">
    <property type="component" value="Chromosome 23"/>
</dbReference>
<keyword evidence="3" id="KW-1185">Reference proteome</keyword>
<evidence type="ECO:0000313" key="3">
    <source>
        <dbReference type="Proteomes" id="UP001152622"/>
    </source>
</evidence>
<evidence type="ECO:0000256" key="1">
    <source>
        <dbReference type="SAM" id="MobiDB-lite"/>
    </source>
</evidence>
<name>A0A9Q1IAQ9_SYNKA</name>
<accession>A0A9Q1IAQ9</accession>
<dbReference type="AlphaFoldDB" id="A0A9Q1IAQ9"/>
<feature type="compositionally biased region" description="Polar residues" evidence="1">
    <location>
        <begin position="54"/>
        <end position="65"/>
    </location>
</feature>
<dbReference type="EMBL" id="JAINUF010000023">
    <property type="protein sequence ID" value="KAJ8333600.1"/>
    <property type="molecule type" value="Genomic_DNA"/>
</dbReference>
<feature type="compositionally biased region" description="Low complexity" evidence="1">
    <location>
        <begin position="33"/>
        <end position="44"/>
    </location>
</feature>
<comment type="caution">
    <text evidence="2">The sequence shown here is derived from an EMBL/GenBank/DDBJ whole genome shotgun (WGS) entry which is preliminary data.</text>
</comment>